<keyword evidence="1" id="KW-1133">Transmembrane helix</keyword>
<evidence type="ECO:0000313" key="2">
    <source>
        <dbReference type="EMBL" id="ERP39085.1"/>
    </source>
</evidence>
<accession>U7D804</accession>
<proteinExistence type="predicted"/>
<sequence>MKTTNPLGNSRGVTLVELIVYMVVSLFVVTYSLDFITSLLTGAEHERRVVDLQHSGTDLINIISRDMGTMGFKHYLIADTVDFADTVDYREEHRLARIPGTWTGSFAYSSPPDPMPNDSAASFLFIQGDASLIDTLTFFRGVMETIRVPERVEQVSYTLSGDSLYRRITPLDIDLSSPPEPEFSDWDATQETVTVLADNVVALTYEFSPDFQTWTDDPEGGRHTIRYVRVTLLVRSSMPGGVVTERTFEFPGDREYTPPAQSKNVYRKYESIIEVPSNGIL</sequence>
<keyword evidence="1" id="KW-0812">Transmembrane</keyword>
<organism evidence="2 3">
    <name type="scientific">Chitinivibrio alkaliphilus ACht1</name>
    <dbReference type="NCBI Taxonomy" id="1313304"/>
    <lineage>
        <taxon>Bacteria</taxon>
        <taxon>Pseudomonadati</taxon>
        <taxon>Fibrobacterota</taxon>
        <taxon>Chitinivibrionia</taxon>
        <taxon>Chitinivibrionales</taxon>
        <taxon>Chitinivibrionaceae</taxon>
        <taxon>Chitinivibrio</taxon>
    </lineage>
</organism>
<keyword evidence="3" id="KW-1185">Reference proteome</keyword>
<gene>
    <name evidence="2" type="ORF">CALK_0250</name>
</gene>
<name>U7D804_9BACT</name>
<evidence type="ECO:0000313" key="3">
    <source>
        <dbReference type="Proteomes" id="UP000017148"/>
    </source>
</evidence>
<dbReference type="Proteomes" id="UP000017148">
    <property type="component" value="Unassembled WGS sequence"/>
</dbReference>
<dbReference type="EMBL" id="ASJR01000002">
    <property type="protein sequence ID" value="ERP39085.1"/>
    <property type="molecule type" value="Genomic_DNA"/>
</dbReference>
<evidence type="ECO:0000256" key="1">
    <source>
        <dbReference type="SAM" id="Phobius"/>
    </source>
</evidence>
<keyword evidence="1" id="KW-0472">Membrane</keyword>
<dbReference type="AlphaFoldDB" id="U7D804"/>
<dbReference type="RefSeq" id="WP_022635798.1">
    <property type="nucleotide sequence ID" value="NZ_ASJR01000002.1"/>
</dbReference>
<protein>
    <recommendedName>
        <fullName evidence="4">Prepilin-type N-terminal cleavage/methylation domain-containing protein</fullName>
    </recommendedName>
</protein>
<dbReference type="STRING" id="1313304.CALK_0250"/>
<reference evidence="2 3" key="1">
    <citation type="journal article" date="2013" name="Environ. Microbiol.">
        <title>Genome analysis of Chitinivibrio alkaliphilus gen. nov., sp. nov., a novel extremely haloalkaliphilic anaerobic chitinolytic bacterium from the candidate phylum Termite Group 3.</title>
        <authorList>
            <person name="Sorokin D.Y."/>
            <person name="Gumerov V.M."/>
            <person name="Rakitin A.L."/>
            <person name="Beletsky A.V."/>
            <person name="Damste J.S."/>
            <person name="Muyzer G."/>
            <person name="Mardanov A.V."/>
            <person name="Ravin N.V."/>
        </authorList>
    </citation>
    <scope>NUCLEOTIDE SEQUENCE [LARGE SCALE GENOMIC DNA]</scope>
    <source>
        <strain evidence="2 3">ACht1</strain>
    </source>
</reference>
<comment type="caution">
    <text evidence="2">The sequence shown here is derived from an EMBL/GenBank/DDBJ whole genome shotgun (WGS) entry which is preliminary data.</text>
</comment>
<evidence type="ECO:0008006" key="4">
    <source>
        <dbReference type="Google" id="ProtNLM"/>
    </source>
</evidence>
<feature type="transmembrane region" description="Helical" evidence="1">
    <location>
        <begin position="12"/>
        <end position="33"/>
    </location>
</feature>